<feature type="region of interest" description="Disordered" evidence="1">
    <location>
        <begin position="505"/>
        <end position="530"/>
    </location>
</feature>
<dbReference type="STRING" id="71717.A0A4Y7TQS9"/>
<reference evidence="2 3" key="1">
    <citation type="journal article" date="2019" name="Nat. Ecol. Evol.">
        <title>Megaphylogeny resolves global patterns of mushroom evolution.</title>
        <authorList>
            <person name="Varga T."/>
            <person name="Krizsan K."/>
            <person name="Foldi C."/>
            <person name="Dima B."/>
            <person name="Sanchez-Garcia M."/>
            <person name="Sanchez-Ramirez S."/>
            <person name="Szollosi G.J."/>
            <person name="Szarkandi J.G."/>
            <person name="Papp V."/>
            <person name="Albert L."/>
            <person name="Andreopoulos W."/>
            <person name="Angelini C."/>
            <person name="Antonin V."/>
            <person name="Barry K.W."/>
            <person name="Bougher N.L."/>
            <person name="Buchanan P."/>
            <person name="Buyck B."/>
            <person name="Bense V."/>
            <person name="Catcheside P."/>
            <person name="Chovatia M."/>
            <person name="Cooper J."/>
            <person name="Damon W."/>
            <person name="Desjardin D."/>
            <person name="Finy P."/>
            <person name="Geml J."/>
            <person name="Haridas S."/>
            <person name="Hughes K."/>
            <person name="Justo A."/>
            <person name="Karasinski D."/>
            <person name="Kautmanova I."/>
            <person name="Kiss B."/>
            <person name="Kocsube S."/>
            <person name="Kotiranta H."/>
            <person name="LaButti K.M."/>
            <person name="Lechner B.E."/>
            <person name="Liimatainen K."/>
            <person name="Lipzen A."/>
            <person name="Lukacs Z."/>
            <person name="Mihaltcheva S."/>
            <person name="Morgado L.N."/>
            <person name="Niskanen T."/>
            <person name="Noordeloos M.E."/>
            <person name="Ohm R.A."/>
            <person name="Ortiz-Santana B."/>
            <person name="Ovrebo C."/>
            <person name="Racz N."/>
            <person name="Riley R."/>
            <person name="Savchenko A."/>
            <person name="Shiryaev A."/>
            <person name="Soop K."/>
            <person name="Spirin V."/>
            <person name="Szebenyi C."/>
            <person name="Tomsovsky M."/>
            <person name="Tulloss R.E."/>
            <person name="Uehling J."/>
            <person name="Grigoriev I.V."/>
            <person name="Vagvolgyi C."/>
            <person name="Papp T."/>
            <person name="Martin F.M."/>
            <person name="Miettinen O."/>
            <person name="Hibbett D.S."/>
            <person name="Nagy L.G."/>
        </authorList>
    </citation>
    <scope>NUCLEOTIDE SEQUENCE [LARGE SCALE GENOMIC DNA]</scope>
    <source>
        <strain evidence="2 3">FP101781</strain>
    </source>
</reference>
<evidence type="ECO:0008006" key="4">
    <source>
        <dbReference type="Google" id="ProtNLM"/>
    </source>
</evidence>
<feature type="compositionally biased region" description="Polar residues" evidence="1">
    <location>
        <begin position="512"/>
        <end position="521"/>
    </location>
</feature>
<sequence>MSYFSKFLRGASQVPPKPQVDHLEEFLKAWEVVKETLEYPDERQLARGIGSTSVPEKLKSMVDTLVAESGKAETGETGECLEYLLKNDVLGTLVRLSETDRPRGAQAEVLRAVQNMIVMLDEQFLVHTAVHKAVLRLLRTCVGDDIQEQLDGRNRPMGAAGSSIRAPPSEHEEDLVHLLCILCSRILTYRELLMIFFHDKHWYRSEPLFAVEEEDEDFDEEEEDAIVTSSADDATSPRTPSPSPSQATITGARSSPPPKKPEYEFLLFNYLLRFVHREGQIGEFARAGLLFLMDVAMSTAGLATPGHSADSPGGDPITDAALALAEYILDGDFSDVLGAGLVAVYSTLPRKLGFSPPIPEEKDATAAMVIGNPGLETEDAKEHVLAMRDRNRALGVDDASDADFKTRLDHFLKQLEFLQDVLRKNVESDGTEASQLIGGQILQTILDAVRRVFLENVLYSSILECSDTDGSSVAVMSYIDIIVRTLRPGPLVDLLVEFLTEEGTDDSKMRSRNSTTTQGPPVSSAPADRATKLKRRKSSAMVFLEMEAPDSRKKSEYFIPTSRFTLRDLLIANLKSKNQASATIALQLLSTMLTYQSNLTSEKVLVVIPDSHATAFPHPLLINGPEKFESSFSVDVEADEDEFRYPGASDPPPSQSFEPIYVQPAATVSTHEREMSLYLSLITRVDPSSTTEGFSTGYHYYLHDALLSIQAQPSYWSCSELPFNSKEVDKLKHRLNANDPVLSRLLESARSFFSNTADFNVGLTGVFATVALNPHRSLAGWLTFAHSDKLFDSTERADMIPDDDDKSIDFRINEKLATDTNVLPAARMDEHSRPVLYTVLQSLVNQLERYRQQVDDFDKYLSERRQGLLFSENLTDALQITLDDEPVAPMRPAHVETPMKPKRPSATSAIASFLTPKKSRPRPAQEPTTPQRSPPKAIPPPSPFGTHYQQTSSITVEPIIAPVPFTALWTPSKKQSWDTMEEDVFSSGWGDRSDRSLGSTGFDDDEEVEEVYRPQTVTLSQLLDNVVILEESIKELVAIIHARRSLGIDAIRYL</sequence>
<dbReference type="OrthoDB" id="5350595at2759"/>
<dbReference type="PANTHER" id="PTHR21705">
    <property type="entry name" value="RAI16 PROTEIN-RELATED"/>
    <property type="match status" value="1"/>
</dbReference>
<gene>
    <name evidence="2" type="ORF">FA13DRAFT_1771454</name>
</gene>
<dbReference type="AlphaFoldDB" id="A0A4Y7TQS9"/>
<evidence type="ECO:0000313" key="2">
    <source>
        <dbReference type="EMBL" id="TEB35909.1"/>
    </source>
</evidence>
<organism evidence="2 3">
    <name type="scientific">Coprinellus micaceus</name>
    <name type="common">Glistening ink-cap mushroom</name>
    <name type="synonym">Coprinus micaceus</name>
    <dbReference type="NCBI Taxonomy" id="71717"/>
    <lineage>
        <taxon>Eukaryota</taxon>
        <taxon>Fungi</taxon>
        <taxon>Dikarya</taxon>
        <taxon>Basidiomycota</taxon>
        <taxon>Agaricomycotina</taxon>
        <taxon>Agaricomycetes</taxon>
        <taxon>Agaricomycetidae</taxon>
        <taxon>Agaricales</taxon>
        <taxon>Agaricineae</taxon>
        <taxon>Psathyrellaceae</taxon>
        <taxon>Coprinellus</taxon>
    </lineage>
</organism>
<evidence type="ECO:0000256" key="1">
    <source>
        <dbReference type="SAM" id="MobiDB-lite"/>
    </source>
</evidence>
<feature type="region of interest" description="Disordered" evidence="1">
    <location>
        <begin position="912"/>
        <end position="949"/>
    </location>
</feature>
<dbReference type="Proteomes" id="UP000298030">
    <property type="component" value="Unassembled WGS sequence"/>
</dbReference>
<comment type="caution">
    <text evidence="2">The sequence shown here is derived from an EMBL/GenBank/DDBJ whole genome shotgun (WGS) entry which is preliminary data.</text>
</comment>
<dbReference type="InterPro" id="IPR019384">
    <property type="entry name" value="FHIP"/>
</dbReference>
<feature type="region of interest" description="Disordered" evidence="1">
    <location>
        <begin position="213"/>
        <end position="258"/>
    </location>
</feature>
<dbReference type="PANTHER" id="PTHR21705:SF11">
    <property type="entry name" value="FHIP FAMILY PROTEIN CG3558"/>
    <property type="match status" value="1"/>
</dbReference>
<feature type="compositionally biased region" description="Acidic residues" evidence="1">
    <location>
        <begin position="213"/>
        <end position="225"/>
    </location>
</feature>
<proteinExistence type="predicted"/>
<protein>
    <recommendedName>
        <fullName evidence="4">Retinoic acid induced 16-like protein-domain-containing protein</fullName>
    </recommendedName>
</protein>
<feature type="compositionally biased region" description="Pro residues" evidence="1">
    <location>
        <begin position="932"/>
        <end position="943"/>
    </location>
</feature>
<name>A0A4Y7TQS9_COPMI</name>
<accession>A0A4Y7TQS9</accession>
<evidence type="ECO:0000313" key="3">
    <source>
        <dbReference type="Proteomes" id="UP000298030"/>
    </source>
</evidence>
<keyword evidence="3" id="KW-1185">Reference proteome</keyword>
<dbReference type="EMBL" id="QPFP01000006">
    <property type="protein sequence ID" value="TEB35909.1"/>
    <property type="molecule type" value="Genomic_DNA"/>
</dbReference>
<feature type="region of interest" description="Disordered" evidence="1">
    <location>
        <begin position="149"/>
        <end position="168"/>
    </location>
</feature>
<dbReference type="Pfam" id="PF10257">
    <property type="entry name" value="RAI16-like"/>
    <property type="match status" value="1"/>
</dbReference>